<evidence type="ECO:0000256" key="1">
    <source>
        <dbReference type="ARBA" id="ARBA00010178"/>
    </source>
</evidence>
<dbReference type="GO" id="GO:0004399">
    <property type="term" value="F:histidinol dehydrogenase activity"/>
    <property type="evidence" value="ECO:0007669"/>
    <property type="project" value="UniProtKB-EC"/>
</dbReference>
<evidence type="ECO:0000256" key="5">
    <source>
        <dbReference type="HAMAP-Rule" id="MF_01024"/>
    </source>
</evidence>
<comment type="function">
    <text evidence="5">Catalyzes the sequential NAD-dependent oxidations of L-histidinol to L-histidinaldehyde and then to L-histidine.</text>
</comment>
<keyword evidence="9" id="KW-1185">Reference proteome</keyword>
<dbReference type="InterPro" id="IPR016161">
    <property type="entry name" value="Ald_DH/histidinol_DH"/>
</dbReference>
<keyword evidence="3 5" id="KW-0862">Zinc</keyword>
<feature type="binding site" evidence="5">
    <location>
        <position position="262"/>
    </location>
    <ligand>
        <name>Zn(2+)</name>
        <dbReference type="ChEBI" id="CHEBI:29105"/>
    </ligand>
</feature>
<feature type="binding site" evidence="5">
    <location>
        <position position="420"/>
    </location>
    <ligand>
        <name>substrate</name>
    </ligand>
</feature>
<dbReference type="CDD" id="cd06572">
    <property type="entry name" value="Histidinol_dh"/>
    <property type="match status" value="1"/>
</dbReference>
<comment type="similarity">
    <text evidence="1 5 6 7">Belongs to the histidinol dehydrogenase family.</text>
</comment>
<evidence type="ECO:0000313" key="9">
    <source>
        <dbReference type="Proteomes" id="UP001073227"/>
    </source>
</evidence>
<keyword evidence="5" id="KW-0368">Histidine biosynthesis</keyword>
<protein>
    <recommendedName>
        <fullName evidence="5">Histidinol dehydrogenase</fullName>
        <shortName evidence="5">HDH</shortName>
        <ecNumber evidence="5">1.1.1.23</ecNumber>
    </recommendedName>
</protein>
<feature type="binding site" evidence="5">
    <location>
        <position position="262"/>
    </location>
    <ligand>
        <name>substrate</name>
    </ligand>
</feature>
<feature type="active site" description="Proton acceptor" evidence="5">
    <location>
        <position position="328"/>
    </location>
</feature>
<gene>
    <name evidence="5 8" type="primary">hisD</name>
    <name evidence="8" type="ORF">OEG84_19550</name>
</gene>
<dbReference type="Gene3D" id="3.40.50.1980">
    <property type="entry name" value="Nitrogenase molybdenum iron protein domain"/>
    <property type="match status" value="2"/>
</dbReference>
<comment type="cofactor">
    <cofactor evidence="5">
        <name>Zn(2+)</name>
        <dbReference type="ChEBI" id="CHEBI:29105"/>
    </cofactor>
    <text evidence="5">Binds 1 zinc ion per subunit.</text>
</comment>
<feature type="binding site" evidence="5">
    <location>
        <position position="259"/>
    </location>
    <ligand>
        <name>Zn(2+)</name>
        <dbReference type="ChEBI" id="CHEBI:29105"/>
    </ligand>
</feature>
<evidence type="ECO:0000256" key="7">
    <source>
        <dbReference type="RuleBase" id="RU004175"/>
    </source>
</evidence>
<feature type="binding site" evidence="5">
    <location>
        <position position="328"/>
    </location>
    <ligand>
        <name>substrate</name>
    </ligand>
</feature>
<accession>A0ABT3ZDF2</accession>
<dbReference type="PIRSF" id="PIRSF000099">
    <property type="entry name" value="Histidinol_dh"/>
    <property type="match status" value="1"/>
</dbReference>
<keyword evidence="2 5" id="KW-0479">Metal-binding</keyword>
<evidence type="ECO:0000313" key="8">
    <source>
        <dbReference type="EMBL" id="MCY0149835.1"/>
    </source>
</evidence>
<evidence type="ECO:0000256" key="6">
    <source>
        <dbReference type="PIRNR" id="PIRNR000099"/>
    </source>
</evidence>
<dbReference type="Pfam" id="PF00815">
    <property type="entry name" value="Histidinol_dh"/>
    <property type="match status" value="1"/>
</dbReference>
<reference evidence="8" key="1">
    <citation type="submission" date="2022-10" db="EMBL/GenBank/DDBJ databases">
        <title>Hoeflea sp. G2-23, isolated from marine algae.</title>
        <authorList>
            <person name="Kristyanto S."/>
            <person name="Kim J.M."/>
            <person name="Jeon C.O."/>
        </authorList>
    </citation>
    <scope>NUCLEOTIDE SEQUENCE</scope>
    <source>
        <strain evidence="8">G2-23</strain>
    </source>
</reference>
<dbReference type="HAMAP" id="MF_01024">
    <property type="entry name" value="HisD"/>
    <property type="match status" value="1"/>
</dbReference>
<evidence type="ECO:0000256" key="4">
    <source>
        <dbReference type="ARBA" id="ARBA00023002"/>
    </source>
</evidence>
<evidence type="ECO:0000256" key="3">
    <source>
        <dbReference type="ARBA" id="ARBA00022833"/>
    </source>
</evidence>
<feature type="binding site" evidence="5">
    <location>
        <position position="415"/>
    </location>
    <ligand>
        <name>substrate</name>
    </ligand>
</feature>
<dbReference type="Gene3D" id="1.20.5.1300">
    <property type="match status" value="1"/>
</dbReference>
<comment type="caution">
    <text evidence="8">The sequence shown here is derived from an EMBL/GenBank/DDBJ whole genome shotgun (WGS) entry which is preliminary data.</text>
</comment>
<feature type="active site" description="Proton acceptor" evidence="5">
    <location>
        <position position="327"/>
    </location>
</feature>
<dbReference type="PANTHER" id="PTHR21256:SF2">
    <property type="entry name" value="HISTIDINE BIOSYNTHESIS TRIFUNCTIONAL PROTEIN"/>
    <property type="match status" value="1"/>
</dbReference>
<dbReference type="RefSeq" id="WP_267655270.1">
    <property type="nucleotide sequence ID" value="NZ_JAOVZR010000001.1"/>
</dbReference>
<dbReference type="PROSITE" id="PS00611">
    <property type="entry name" value="HISOL_DEHYDROGENASE"/>
    <property type="match status" value="1"/>
</dbReference>
<dbReference type="Proteomes" id="UP001073227">
    <property type="component" value="Unassembled WGS sequence"/>
</dbReference>
<evidence type="ECO:0000256" key="2">
    <source>
        <dbReference type="ARBA" id="ARBA00022723"/>
    </source>
</evidence>
<sequence length="438" mass="46881">MVLRLDYRQSDFESRFAAFLTTKREVSEDVETDVRVIINEVRARGDAALHDFSKRFDGIDTRTLGLAVTADEIEAAYQAADKDVIAALELAHDRIASHHRRQMPEDDRYTDALGVELGSRWTAIQAVGLYVPGGTASYPSSVLMNAVPAKVAGVERIVMVVPARDGALNPVVLAAARIAGVNEIYRIGGAQAIAALAYGTETIRPVAKIVGPGNAWVAAAKRQVFGTVGIDMIAGPSEVLVMADSDNDPDWIAADLLAQAEHDVGAQSILMACDAGFADSVVAAVERQLSTLSRSETARRSWADFGAVILVPDWQAAIPLADRIAAEHLEIATSDAEELAGRIRNAGAIFIGRHTPEVIGDYVGGSNHVLPTARSARFSSGLSVLDYVKRTSILRLGAEQLQSLGPAAITLARAEGLDAHARSVSIRMNRWDGGRDRE</sequence>
<dbReference type="PRINTS" id="PR00083">
    <property type="entry name" value="HOLDHDRGNASE"/>
</dbReference>
<feature type="binding site" evidence="5">
    <location>
        <position position="259"/>
    </location>
    <ligand>
        <name>substrate</name>
    </ligand>
</feature>
<organism evidence="8 9">
    <name type="scientific">Hoeflea algicola</name>
    <dbReference type="NCBI Taxonomy" id="2983763"/>
    <lineage>
        <taxon>Bacteria</taxon>
        <taxon>Pseudomonadati</taxon>
        <taxon>Pseudomonadota</taxon>
        <taxon>Alphaproteobacteria</taxon>
        <taxon>Hyphomicrobiales</taxon>
        <taxon>Rhizobiaceae</taxon>
        <taxon>Hoeflea</taxon>
    </lineage>
</organism>
<feature type="binding site" evidence="5">
    <location>
        <position position="361"/>
    </location>
    <ligand>
        <name>substrate</name>
    </ligand>
</feature>
<comment type="catalytic activity">
    <reaction evidence="5">
        <text>L-histidinol + 2 NAD(+) + H2O = L-histidine + 2 NADH + 3 H(+)</text>
        <dbReference type="Rhea" id="RHEA:20641"/>
        <dbReference type="ChEBI" id="CHEBI:15377"/>
        <dbReference type="ChEBI" id="CHEBI:15378"/>
        <dbReference type="ChEBI" id="CHEBI:57540"/>
        <dbReference type="ChEBI" id="CHEBI:57595"/>
        <dbReference type="ChEBI" id="CHEBI:57699"/>
        <dbReference type="ChEBI" id="CHEBI:57945"/>
        <dbReference type="EC" id="1.1.1.23"/>
    </reaction>
</comment>
<keyword evidence="5" id="KW-0520">NAD</keyword>
<dbReference type="EMBL" id="JAOVZR010000001">
    <property type="protein sequence ID" value="MCY0149835.1"/>
    <property type="molecule type" value="Genomic_DNA"/>
</dbReference>
<feature type="binding site" evidence="5">
    <location>
        <position position="237"/>
    </location>
    <ligand>
        <name>substrate</name>
    </ligand>
</feature>
<feature type="binding site" evidence="5">
    <location>
        <position position="191"/>
    </location>
    <ligand>
        <name>NAD(+)</name>
        <dbReference type="ChEBI" id="CHEBI:57540"/>
    </ligand>
</feature>
<dbReference type="InterPro" id="IPR001692">
    <property type="entry name" value="Histidinol_DH_CS"/>
</dbReference>
<dbReference type="InterPro" id="IPR012131">
    <property type="entry name" value="Hstdl_DH"/>
</dbReference>
<dbReference type="InterPro" id="IPR022695">
    <property type="entry name" value="Histidinol_DH_monofunct"/>
</dbReference>
<comment type="pathway">
    <text evidence="5">Amino-acid biosynthesis; L-histidine biosynthesis; L-histidine from 5-phospho-alpha-D-ribose 1-diphosphate: step 9/9.</text>
</comment>
<feature type="binding site" evidence="5">
    <location>
        <position position="214"/>
    </location>
    <ligand>
        <name>NAD(+)</name>
        <dbReference type="ChEBI" id="CHEBI:57540"/>
    </ligand>
</feature>
<dbReference type="PANTHER" id="PTHR21256">
    <property type="entry name" value="HISTIDINOL DEHYDROGENASE HDH"/>
    <property type="match status" value="1"/>
</dbReference>
<feature type="binding site" evidence="5">
    <location>
        <position position="361"/>
    </location>
    <ligand>
        <name>Zn(2+)</name>
        <dbReference type="ChEBI" id="CHEBI:29105"/>
    </ligand>
</feature>
<feature type="binding site" evidence="5">
    <location>
        <position position="420"/>
    </location>
    <ligand>
        <name>Zn(2+)</name>
        <dbReference type="ChEBI" id="CHEBI:29105"/>
    </ligand>
</feature>
<name>A0ABT3ZDF2_9HYPH</name>
<dbReference type="EC" id="1.1.1.23" evidence="5"/>
<proteinExistence type="inferred from homology"/>
<dbReference type="SUPFAM" id="SSF53720">
    <property type="entry name" value="ALDH-like"/>
    <property type="match status" value="1"/>
</dbReference>
<feature type="binding site" evidence="5">
    <location>
        <position position="130"/>
    </location>
    <ligand>
        <name>NAD(+)</name>
        <dbReference type="ChEBI" id="CHEBI:57540"/>
    </ligand>
</feature>
<keyword evidence="5" id="KW-0028">Amino-acid biosynthesis</keyword>
<dbReference type="NCBIfam" id="TIGR00069">
    <property type="entry name" value="hisD"/>
    <property type="match status" value="1"/>
</dbReference>
<keyword evidence="4 5" id="KW-0560">Oxidoreductase</keyword>